<dbReference type="SUPFAM" id="SSF51055">
    <property type="entry name" value="Carbohydrate binding domain"/>
    <property type="match status" value="2"/>
</dbReference>
<feature type="domain" description="Chitin-binding type-3" evidence="2">
    <location>
        <begin position="464"/>
        <end position="512"/>
    </location>
</feature>
<dbReference type="Pfam" id="PF02839">
    <property type="entry name" value="CBM_5_12"/>
    <property type="match status" value="1"/>
</dbReference>
<dbReference type="CDD" id="cd06543">
    <property type="entry name" value="GH18_PF-ChiA-like"/>
    <property type="match status" value="1"/>
</dbReference>
<dbReference type="Gene3D" id="3.20.20.80">
    <property type="entry name" value="Glycosidases"/>
    <property type="match status" value="1"/>
</dbReference>
<gene>
    <name evidence="3" type="ORF">PA27867_0553</name>
</gene>
<protein>
    <recommendedName>
        <fullName evidence="2">Chitin-binding type-3 domain-containing protein</fullName>
    </recommendedName>
</protein>
<dbReference type="GO" id="GO:0004553">
    <property type="term" value="F:hydrolase activity, hydrolyzing O-glycosyl compounds"/>
    <property type="evidence" value="ECO:0007669"/>
    <property type="project" value="InterPro"/>
</dbReference>
<evidence type="ECO:0000259" key="2">
    <source>
        <dbReference type="SMART" id="SM00495"/>
    </source>
</evidence>
<dbReference type="InterPro" id="IPR036573">
    <property type="entry name" value="CBM_sf_5/12"/>
</dbReference>
<dbReference type="PANTHER" id="PTHR42976">
    <property type="entry name" value="BIFUNCTIONAL CHITINASE/LYSOZYME-RELATED"/>
    <property type="match status" value="1"/>
</dbReference>
<sequence precursor="true">MSPIRARATSRFAGRRLSAGRLLLSLAAMVLIPAAVTAVAVVPGLPPAVAGASVDSRWFAGYYDVTLESGAQLADSPLGTSAGGAVLAFVVAADADDCTPTWGKAYSLDQAAQTFELDRRVERMRREGQPLAVSFGGAINTELAAACSSVTETTDAYRIVMDRYGIDVMDLDIEGEMLADDESTARRAEAVARLQEERRDDGGALDVWLTLPVAPQGLTAEGLAQVEQMLDAGVDLAGVNVMTMNYGTDGSVAPMSSLSIDALKATATQLSDIWHERTLALPAGGVWALLGATPMIGQNDVKGEVFTVDDARALNEFATAQGLARVSIWSLNRDQTCGSNYPHVSTVATSCSGIEQAGASFATVLEDGYTGTPSARPAAVTDADTIADDAETSPYPIWSSRSYYSAGVMVVWNGSVYVSKWWNEDAAKPDDPSLNTDASAWTYVGPVLTTDSPFALPTLPAGTYPDWSADALYDQGDIVQYEGTPYEARWWSQAKRPDRSVLDHDYSPWKLMTGS</sequence>
<dbReference type="InterPro" id="IPR003610">
    <property type="entry name" value="CBM5/12"/>
</dbReference>
<keyword evidence="4" id="KW-1185">Reference proteome</keyword>
<dbReference type="AlphaFoldDB" id="A0A1B1BG10"/>
<dbReference type="InterPro" id="IPR052750">
    <property type="entry name" value="GH18_Chitinase"/>
</dbReference>
<feature type="domain" description="Chitin-binding type-3" evidence="2">
    <location>
        <begin position="395"/>
        <end position="444"/>
    </location>
</feature>
<dbReference type="GO" id="GO:0005975">
    <property type="term" value="P:carbohydrate metabolic process"/>
    <property type="evidence" value="ECO:0007669"/>
    <property type="project" value="InterPro"/>
</dbReference>
<dbReference type="OrthoDB" id="99456at2"/>
<dbReference type="CDD" id="cd12215">
    <property type="entry name" value="ChiC_BD"/>
    <property type="match status" value="2"/>
</dbReference>
<evidence type="ECO:0000256" key="1">
    <source>
        <dbReference type="ARBA" id="ARBA00022801"/>
    </source>
</evidence>
<reference evidence="3 4" key="1">
    <citation type="submission" date="2016-06" db="EMBL/GenBank/DDBJ databases">
        <title>Genome sequencing of Cryobacterium arcticum PAMC 27867.</title>
        <authorList>
            <person name="Lee J."/>
            <person name="Kim O.-S."/>
        </authorList>
    </citation>
    <scope>NUCLEOTIDE SEQUENCE [LARGE SCALE GENOMIC DNA]</scope>
    <source>
        <strain evidence="3 4">PAMC 27867</strain>
    </source>
</reference>
<dbReference type="GO" id="GO:0030246">
    <property type="term" value="F:carbohydrate binding"/>
    <property type="evidence" value="ECO:0007669"/>
    <property type="project" value="InterPro"/>
</dbReference>
<dbReference type="PATRIC" id="fig|670052.7.peg.578"/>
<dbReference type="SUPFAM" id="SSF51445">
    <property type="entry name" value="(Trans)glycosidases"/>
    <property type="match status" value="1"/>
</dbReference>
<dbReference type="PANTHER" id="PTHR42976:SF1">
    <property type="entry name" value="GH18 DOMAIN-CONTAINING PROTEIN-RELATED"/>
    <property type="match status" value="1"/>
</dbReference>
<accession>A0A1B1BG10</accession>
<dbReference type="Gene3D" id="2.10.10.20">
    <property type="entry name" value="Carbohydrate-binding module superfamily 5/12"/>
    <property type="match status" value="2"/>
</dbReference>
<dbReference type="STRING" id="670052.PA27867_0553"/>
<dbReference type="InterPro" id="IPR017853">
    <property type="entry name" value="GH"/>
</dbReference>
<evidence type="ECO:0000313" key="4">
    <source>
        <dbReference type="Proteomes" id="UP000092582"/>
    </source>
</evidence>
<dbReference type="Proteomes" id="UP000092582">
    <property type="component" value="Chromosome 1"/>
</dbReference>
<dbReference type="KEGG" id="cart:PA27867_0553"/>
<dbReference type="EMBL" id="CP016282">
    <property type="protein sequence ID" value="ANP71522.1"/>
    <property type="molecule type" value="Genomic_DNA"/>
</dbReference>
<keyword evidence="1" id="KW-0378">Hydrolase</keyword>
<organism evidence="3 4">
    <name type="scientific">Cryobacterium arcticum</name>
    <dbReference type="NCBI Taxonomy" id="670052"/>
    <lineage>
        <taxon>Bacteria</taxon>
        <taxon>Bacillati</taxon>
        <taxon>Actinomycetota</taxon>
        <taxon>Actinomycetes</taxon>
        <taxon>Micrococcales</taxon>
        <taxon>Microbacteriaceae</taxon>
        <taxon>Cryobacterium</taxon>
    </lineage>
</organism>
<dbReference type="GO" id="GO:0005576">
    <property type="term" value="C:extracellular region"/>
    <property type="evidence" value="ECO:0007669"/>
    <property type="project" value="InterPro"/>
</dbReference>
<dbReference type="SMART" id="SM00495">
    <property type="entry name" value="ChtBD3"/>
    <property type="match status" value="2"/>
</dbReference>
<evidence type="ECO:0000313" key="3">
    <source>
        <dbReference type="EMBL" id="ANP71522.1"/>
    </source>
</evidence>
<name>A0A1B1BG10_9MICO</name>
<proteinExistence type="predicted"/>
<dbReference type="RefSeq" id="WP_066592910.1">
    <property type="nucleotide sequence ID" value="NZ_CP016282.1"/>
</dbReference>